<evidence type="ECO:0000313" key="1">
    <source>
        <dbReference type="EMBL" id="KAJ1673264.1"/>
    </source>
</evidence>
<protein>
    <submittedName>
        <fullName evidence="1">Uncharacterized protein</fullName>
    </submittedName>
</protein>
<feature type="non-terminal residue" evidence="1">
    <location>
        <position position="1"/>
    </location>
</feature>
<dbReference type="EMBL" id="JAMZIH010007171">
    <property type="protein sequence ID" value="KAJ1673264.1"/>
    <property type="molecule type" value="Genomic_DNA"/>
</dbReference>
<evidence type="ECO:0000313" key="2">
    <source>
        <dbReference type="Proteomes" id="UP001145114"/>
    </source>
</evidence>
<gene>
    <name evidence="1" type="ORF">EV182_005579</name>
</gene>
<keyword evidence="2" id="KW-1185">Reference proteome</keyword>
<organism evidence="1 2">
    <name type="scientific">Spiromyces aspiralis</name>
    <dbReference type="NCBI Taxonomy" id="68401"/>
    <lineage>
        <taxon>Eukaryota</taxon>
        <taxon>Fungi</taxon>
        <taxon>Fungi incertae sedis</taxon>
        <taxon>Zoopagomycota</taxon>
        <taxon>Kickxellomycotina</taxon>
        <taxon>Kickxellomycetes</taxon>
        <taxon>Kickxellales</taxon>
        <taxon>Kickxellaceae</taxon>
        <taxon>Spiromyces</taxon>
    </lineage>
</organism>
<name>A0ACC1HFZ7_9FUNG</name>
<sequence length="471" mass="52676">RMDKVTLTTIPWIRTINNNVFGDILYWFTQHHGTKLIEIVTNKLNEAYAEFMAEHPDFCGKIYLVCHSLGGLICYDILYLQRRFAQLRTREAGEDTGPELPPLVDRVENPATQTLNFEPSCLFTMGTPLGGTMVFRNMSFDQFTIPCRYHNIFQPYDPFGYRTEPLANEAYIGKPAASVFGLPNNKSVGKGTLYTLSKPVAASTSQPAILPETTNTSFTLDSARKSLERTIGSLSNLAPSKPNIMRQQHRSESATSLTAFSLSQASQQSPNSPPHNQKHHHHHHHRHHHGRLNSWRRDLTKSFQDSGSARHTNDDSADQRPRELPPSPMVKSRGAVSEDIRRSEFGLGVQSHKGFGSLERIKHIFSSNSHDAEKSSRRSISFRGLSRVSFSNERPDDLLPSTQSSWSASIKRRLSLVPTKLTTATTEHKRGSCFRVISVKKADAEFEGMGITDRDVEKSGGVGNSVAFNKA</sequence>
<comment type="caution">
    <text evidence="1">The sequence shown here is derived from an EMBL/GenBank/DDBJ whole genome shotgun (WGS) entry which is preliminary data.</text>
</comment>
<accession>A0ACC1HFZ7</accession>
<reference evidence="1" key="1">
    <citation type="submission" date="2022-06" db="EMBL/GenBank/DDBJ databases">
        <title>Phylogenomic reconstructions and comparative analyses of Kickxellomycotina fungi.</title>
        <authorList>
            <person name="Reynolds N.K."/>
            <person name="Stajich J.E."/>
            <person name="Barry K."/>
            <person name="Grigoriev I.V."/>
            <person name="Crous P."/>
            <person name="Smith M.E."/>
        </authorList>
    </citation>
    <scope>NUCLEOTIDE SEQUENCE</scope>
    <source>
        <strain evidence="1">RSA 2271</strain>
    </source>
</reference>
<feature type="non-terminal residue" evidence="1">
    <location>
        <position position="471"/>
    </location>
</feature>
<proteinExistence type="predicted"/>
<dbReference type="Proteomes" id="UP001145114">
    <property type="component" value="Unassembled WGS sequence"/>
</dbReference>